<evidence type="ECO:0000313" key="2">
    <source>
        <dbReference type="Proteomes" id="UP001148629"/>
    </source>
</evidence>
<evidence type="ECO:0000313" key="1">
    <source>
        <dbReference type="EMBL" id="KAJ3501999.1"/>
    </source>
</evidence>
<keyword evidence="2" id="KW-1185">Reference proteome</keyword>
<organism evidence="1 2">
    <name type="scientific">Fusarium decemcellulare</name>
    <dbReference type="NCBI Taxonomy" id="57161"/>
    <lineage>
        <taxon>Eukaryota</taxon>
        <taxon>Fungi</taxon>
        <taxon>Dikarya</taxon>
        <taxon>Ascomycota</taxon>
        <taxon>Pezizomycotina</taxon>
        <taxon>Sordariomycetes</taxon>
        <taxon>Hypocreomycetidae</taxon>
        <taxon>Hypocreales</taxon>
        <taxon>Nectriaceae</taxon>
        <taxon>Fusarium</taxon>
        <taxon>Fusarium decemcellulare species complex</taxon>
    </lineage>
</organism>
<name>A0ACC1R937_9HYPO</name>
<reference evidence="1" key="1">
    <citation type="submission" date="2022-08" db="EMBL/GenBank/DDBJ databases">
        <title>Genome Sequence of Fusarium decemcellulare.</title>
        <authorList>
            <person name="Buettner E."/>
        </authorList>
    </citation>
    <scope>NUCLEOTIDE SEQUENCE</scope>
    <source>
        <strain evidence="1">Babe19</strain>
    </source>
</reference>
<proteinExistence type="predicted"/>
<sequence>MHSMCAVDEAINRVNNGRPDPSQWKLMAARAATPSARRNSRKRNSRQPSDPDSVNDRLPDASLLIAIACVISGSADCLLPADASFVPFAVLFHSMDGCFCPLRLVDLASQIDNLLAVAVAGCEMHLACDDRREIDDSGVITWPRIDWGFPGMRADVGVQSSSACSGINQSISVVFLPKPSATQKQLPLTKWTKPTEMQHFSVELPLPARDLAWLSRGLLFGFGTIRDCIEISRMMPSDTTRMVA</sequence>
<dbReference type="Proteomes" id="UP001148629">
    <property type="component" value="Unassembled WGS sequence"/>
</dbReference>
<gene>
    <name evidence="1" type="ORF">NM208_g16820</name>
</gene>
<dbReference type="EMBL" id="JANRMS010005506">
    <property type="protein sequence ID" value="KAJ3501999.1"/>
    <property type="molecule type" value="Genomic_DNA"/>
</dbReference>
<protein>
    <submittedName>
        <fullName evidence="1">Uncharacterized protein</fullName>
    </submittedName>
</protein>
<comment type="caution">
    <text evidence="1">The sequence shown here is derived from an EMBL/GenBank/DDBJ whole genome shotgun (WGS) entry which is preliminary data.</text>
</comment>
<accession>A0ACC1R937</accession>